<evidence type="ECO:0000313" key="2">
    <source>
        <dbReference type="Proteomes" id="UP001156484"/>
    </source>
</evidence>
<organism evidence="1 2">
    <name type="scientific">Rhodococcus sacchari</name>
    <dbReference type="NCBI Taxonomy" id="2962047"/>
    <lineage>
        <taxon>Bacteria</taxon>
        <taxon>Bacillati</taxon>
        <taxon>Actinomycetota</taxon>
        <taxon>Actinomycetes</taxon>
        <taxon>Mycobacteriales</taxon>
        <taxon>Nocardiaceae</taxon>
        <taxon>Rhodococcus</taxon>
    </lineage>
</organism>
<dbReference type="EMBL" id="CP107551">
    <property type="protein sequence ID" value="UYP18508.1"/>
    <property type="molecule type" value="Genomic_DNA"/>
</dbReference>
<gene>
    <name evidence="1" type="ORF">OED52_17915</name>
</gene>
<dbReference type="Proteomes" id="UP001156484">
    <property type="component" value="Chromosome"/>
</dbReference>
<keyword evidence="2" id="KW-1185">Reference proteome</keyword>
<evidence type="ECO:0000313" key="1">
    <source>
        <dbReference type="EMBL" id="UYP18508.1"/>
    </source>
</evidence>
<name>A0ACD4DFP8_9NOCA</name>
<reference evidence="1" key="1">
    <citation type="submission" date="2022-10" db="EMBL/GenBank/DDBJ databases">
        <title>Rhodococcus ferula Z13 complete genome.</title>
        <authorList>
            <person name="Long X."/>
            <person name="Zang M."/>
        </authorList>
    </citation>
    <scope>NUCLEOTIDE SEQUENCE</scope>
    <source>
        <strain evidence="1">Z13</strain>
    </source>
</reference>
<proteinExistence type="predicted"/>
<sequence>MESVGKKAALVASGAALLALAVPGTSAAAGPSVSAEARDGGIVVDFDLLQADVNLGVTCVTYVLKQGVADTAEPSGRIDGQPAGSTFSVRNTSTSKAVYVVNGGPAAVGPEAITAGTYKVFWGCQDAAGTRYENIFDANGRPFTGGITVTVGDAAPQAAQPAPQRAEVPQAQPAPEPANPLAFLRQFLRDLTGIRF</sequence>
<accession>A0ACD4DFP8</accession>
<protein>
    <submittedName>
        <fullName evidence="1">Uncharacterized protein</fullName>
    </submittedName>
</protein>